<feature type="compositionally biased region" description="Basic residues" evidence="1">
    <location>
        <begin position="534"/>
        <end position="544"/>
    </location>
</feature>
<feature type="compositionally biased region" description="Basic and acidic residues" evidence="1">
    <location>
        <begin position="218"/>
        <end position="235"/>
    </location>
</feature>
<dbReference type="CDD" id="cd00167">
    <property type="entry name" value="SANT"/>
    <property type="match status" value="1"/>
</dbReference>
<feature type="compositionally biased region" description="Polar residues" evidence="1">
    <location>
        <begin position="512"/>
        <end position="521"/>
    </location>
</feature>
<feature type="region of interest" description="Disordered" evidence="1">
    <location>
        <begin position="289"/>
        <end position="328"/>
    </location>
</feature>
<dbReference type="OMA" id="PRFHTEN"/>
<dbReference type="STRING" id="4558.A0A1B6P8M4"/>
<dbReference type="PROSITE" id="PS50090">
    <property type="entry name" value="MYB_LIKE"/>
    <property type="match status" value="1"/>
</dbReference>
<feature type="compositionally biased region" description="Low complexity" evidence="1">
    <location>
        <begin position="18"/>
        <end position="32"/>
    </location>
</feature>
<dbReference type="Gramene" id="KXG22090">
    <property type="protein sequence ID" value="KXG22090"/>
    <property type="gene ID" value="SORBI_3009G151200"/>
</dbReference>
<feature type="region of interest" description="Disordered" evidence="1">
    <location>
        <begin position="512"/>
        <end position="555"/>
    </location>
</feature>
<evidence type="ECO:0000259" key="2">
    <source>
        <dbReference type="PROSITE" id="PS50090"/>
    </source>
</evidence>
<accession>A0A1B6P8M4</accession>
<feature type="region of interest" description="Disordered" evidence="1">
    <location>
        <begin position="420"/>
        <end position="440"/>
    </location>
</feature>
<dbReference type="PANTHER" id="PTHR14000:SF17">
    <property type="entry name" value="MYB-LIKE DOMAIN-CONTAINING PROTEIN"/>
    <property type="match status" value="1"/>
</dbReference>
<dbReference type="ExpressionAtlas" id="A0A1B6P8M4">
    <property type="expression patterns" value="baseline and differential"/>
</dbReference>
<reference evidence="4" key="2">
    <citation type="journal article" date="2018" name="Plant J.">
        <title>The Sorghum bicolor reference genome: improved assembly, gene annotations, a transcriptome atlas, and signatures of genome organization.</title>
        <authorList>
            <person name="McCormick R.F."/>
            <person name="Truong S.K."/>
            <person name="Sreedasyam A."/>
            <person name="Jenkins J."/>
            <person name="Shu S."/>
            <person name="Sims D."/>
            <person name="Kennedy M."/>
            <person name="Amirebrahimi M."/>
            <person name="Weers B.D."/>
            <person name="McKinley B."/>
            <person name="Mattison A."/>
            <person name="Morishige D.T."/>
            <person name="Grimwood J."/>
            <person name="Schmutz J."/>
            <person name="Mullet J.E."/>
        </authorList>
    </citation>
    <scope>NUCLEOTIDE SEQUENCE [LARGE SCALE GENOMIC DNA]</scope>
    <source>
        <strain evidence="4">cv. BTx623</strain>
    </source>
</reference>
<name>A0A1B6P8M4_SORBI</name>
<feature type="compositionally biased region" description="Basic residues" evidence="1">
    <location>
        <begin position="33"/>
        <end position="48"/>
    </location>
</feature>
<dbReference type="Proteomes" id="UP000000768">
    <property type="component" value="Chromosome 9"/>
</dbReference>
<sequence length="654" mass="73213">MGHLRLHSVRTNPRTHSLSRSAAAPSSAPSPTRRQRRSGSGAQRRRGSPRLGGGVSGSPSRLSSFASRPRLRPPRTGRRPCELSTLAAGGTPWKGRLRSHHTTPQSFQMQRLPSQTNYMGEEEDLQTLKKQASLKKTVRGCHPRAVRQLLQLDRRDSEHPIVIDNEVNEEYKVSADQSAIMVLRRSPRFHVEDKSLGKPLLPPNHPETPPNKKSKSAHLKDKNQKSLKSDSRNARLEPLATMKRQNEPQLLCQDPRGITSRKNIEDVSNKKSEKKEFMPTNCKVLIGKRKRGRKRALSSKKQSCQEPKPLPTNRQEIAPCDEPRKSIHRRIENEPSIVVMPKSGDEELTNIDENISKPSGTERGVGKFCSSDDWTKEQDMALRKAYFTARPSPHFWKRVSKMVPGRSAEDCFNRIHADLTTPTPIAPRPRTSKTTFSPIGNFTLSDPKLPNLLESRVARQRTAKQKGLTAQKTVRHLLQKHCVIDQAQEADHFSVFESSPSALQLNLSFEDSHGTPDSYTNSGSLGKCSGSSSARKKPISRLRTKPSEPSPEVLKPIKNVILHEKYIDQLSRREYTKRPRKSTQGSKAADSEKALSEQKAGSLKAAKNALISEATDFISSFKKVQACSLAHVVENSEDDEIECDASDYSHDDKE</sequence>
<feature type="compositionally biased region" description="Polar residues" evidence="1">
    <location>
        <begin position="57"/>
        <end position="66"/>
    </location>
</feature>
<dbReference type="InParanoid" id="A0A1B6P8M4"/>
<dbReference type="InterPro" id="IPR001005">
    <property type="entry name" value="SANT/Myb"/>
</dbReference>
<dbReference type="InterPro" id="IPR009057">
    <property type="entry name" value="Homeodomain-like_sf"/>
</dbReference>
<feature type="compositionally biased region" description="Low complexity" evidence="1">
    <location>
        <begin position="522"/>
        <end position="533"/>
    </location>
</feature>
<feature type="region of interest" description="Disordered" evidence="1">
    <location>
        <begin position="193"/>
        <end position="276"/>
    </location>
</feature>
<feature type="compositionally biased region" description="Basic residues" evidence="1">
    <location>
        <begin position="289"/>
        <end position="298"/>
    </location>
</feature>
<feature type="region of interest" description="Disordered" evidence="1">
    <location>
        <begin position="572"/>
        <end position="602"/>
    </location>
</feature>
<feature type="region of interest" description="Disordered" evidence="1">
    <location>
        <begin position="1"/>
        <end position="104"/>
    </location>
</feature>
<organism evidence="3 4">
    <name type="scientific">Sorghum bicolor</name>
    <name type="common">Sorghum</name>
    <name type="synonym">Sorghum vulgare</name>
    <dbReference type="NCBI Taxonomy" id="4558"/>
    <lineage>
        <taxon>Eukaryota</taxon>
        <taxon>Viridiplantae</taxon>
        <taxon>Streptophyta</taxon>
        <taxon>Embryophyta</taxon>
        <taxon>Tracheophyta</taxon>
        <taxon>Spermatophyta</taxon>
        <taxon>Magnoliopsida</taxon>
        <taxon>Liliopsida</taxon>
        <taxon>Poales</taxon>
        <taxon>Poaceae</taxon>
        <taxon>PACMAD clade</taxon>
        <taxon>Panicoideae</taxon>
        <taxon>Andropogonodae</taxon>
        <taxon>Andropogoneae</taxon>
        <taxon>Sorghinae</taxon>
        <taxon>Sorghum</taxon>
    </lineage>
</organism>
<gene>
    <name evidence="3" type="ORF">SORBI_3009G151200</name>
</gene>
<feature type="compositionally biased region" description="Pro residues" evidence="1">
    <location>
        <begin position="200"/>
        <end position="209"/>
    </location>
</feature>
<dbReference type="AlphaFoldDB" id="A0A1B6P8M4"/>
<dbReference type="EMBL" id="CM000768">
    <property type="protein sequence ID" value="KXG22090.1"/>
    <property type="molecule type" value="Genomic_DNA"/>
</dbReference>
<reference evidence="3 4" key="1">
    <citation type="journal article" date="2009" name="Nature">
        <title>The Sorghum bicolor genome and the diversification of grasses.</title>
        <authorList>
            <person name="Paterson A.H."/>
            <person name="Bowers J.E."/>
            <person name="Bruggmann R."/>
            <person name="Dubchak I."/>
            <person name="Grimwood J."/>
            <person name="Gundlach H."/>
            <person name="Haberer G."/>
            <person name="Hellsten U."/>
            <person name="Mitros T."/>
            <person name="Poliakov A."/>
            <person name="Schmutz J."/>
            <person name="Spannagl M."/>
            <person name="Tang H."/>
            <person name="Wang X."/>
            <person name="Wicker T."/>
            <person name="Bharti A.K."/>
            <person name="Chapman J."/>
            <person name="Feltus F.A."/>
            <person name="Gowik U."/>
            <person name="Grigoriev I.V."/>
            <person name="Lyons E."/>
            <person name="Maher C.A."/>
            <person name="Martis M."/>
            <person name="Narechania A."/>
            <person name="Otillar R.P."/>
            <person name="Penning B.W."/>
            <person name="Salamov A.A."/>
            <person name="Wang Y."/>
            <person name="Zhang L."/>
            <person name="Carpita N.C."/>
            <person name="Freeling M."/>
            <person name="Gingle A.R."/>
            <person name="Hash C.T."/>
            <person name="Keller B."/>
            <person name="Klein P."/>
            <person name="Kresovich S."/>
            <person name="McCann M.C."/>
            <person name="Ming R."/>
            <person name="Peterson D.G."/>
            <person name="Mehboob-ur-Rahman"/>
            <person name="Ware D."/>
            <person name="Westhoff P."/>
            <person name="Mayer K.F."/>
            <person name="Messing J."/>
            <person name="Rokhsar D.S."/>
        </authorList>
    </citation>
    <scope>NUCLEOTIDE SEQUENCE [LARGE SCALE GENOMIC DNA]</scope>
    <source>
        <strain evidence="4">cv. BTx623</strain>
    </source>
</reference>
<proteinExistence type="predicted"/>
<feature type="compositionally biased region" description="Basic and acidic residues" evidence="1">
    <location>
        <begin position="262"/>
        <end position="276"/>
    </location>
</feature>
<dbReference type="SUPFAM" id="SSF46689">
    <property type="entry name" value="Homeodomain-like"/>
    <property type="match status" value="1"/>
</dbReference>
<dbReference type="OrthoDB" id="552191at2759"/>
<dbReference type="Gene3D" id="1.10.10.60">
    <property type="entry name" value="Homeodomain-like"/>
    <property type="match status" value="1"/>
</dbReference>
<evidence type="ECO:0000313" key="3">
    <source>
        <dbReference type="EMBL" id="KXG22090.1"/>
    </source>
</evidence>
<keyword evidence="4" id="KW-1185">Reference proteome</keyword>
<evidence type="ECO:0000256" key="1">
    <source>
        <dbReference type="SAM" id="MobiDB-lite"/>
    </source>
</evidence>
<feature type="domain" description="Myb-like" evidence="2">
    <location>
        <begin position="374"/>
        <end position="419"/>
    </location>
</feature>
<feature type="compositionally biased region" description="Basic residues" evidence="1">
    <location>
        <begin position="69"/>
        <end position="78"/>
    </location>
</feature>
<evidence type="ECO:0000313" key="4">
    <source>
        <dbReference type="Proteomes" id="UP000000768"/>
    </source>
</evidence>
<dbReference type="PANTHER" id="PTHR14000">
    <property type="entry name" value="FINGER CCCH DOMAIN PROTEIN, PUTATIVE (DUF3755)-RELATED"/>
    <property type="match status" value="1"/>
</dbReference>
<protein>
    <recommendedName>
        <fullName evidence="2">Myb-like domain-containing protein</fullName>
    </recommendedName>
</protein>